<evidence type="ECO:0000313" key="1">
    <source>
        <dbReference type="EMBL" id="MDF8332616.1"/>
    </source>
</evidence>
<dbReference type="EMBL" id="JAROCY010000004">
    <property type="protein sequence ID" value="MDF8332616.1"/>
    <property type="molecule type" value="Genomic_DNA"/>
</dbReference>
<proteinExistence type="predicted"/>
<accession>A0ABT6CFC2</accession>
<evidence type="ECO:0008006" key="3">
    <source>
        <dbReference type="Google" id="ProtNLM"/>
    </source>
</evidence>
<evidence type="ECO:0000313" key="2">
    <source>
        <dbReference type="Proteomes" id="UP001222770"/>
    </source>
</evidence>
<dbReference type="Proteomes" id="UP001222770">
    <property type="component" value="Unassembled WGS sequence"/>
</dbReference>
<name>A0ABT6CFC2_9SPHN</name>
<gene>
    <name evidence="1" type="ORF">POM99_05320</name>
</gene>
<reference evidence="1 2" key="1">
    <citation type="submission" date="2023-03" db="EMBL/GenBank/DDBJ databases">
        <title>Novosphingobium cyanobacteriorum sp. nov., isolated from a eutrophic reservoir during the Microcystis bloom period.</title>
        <authorList>
            <person name="Kang M."/>
            <person name="Le V."/>
            <person name="Ko S.-R."/>
            <person name="Lee S.-A."/>
            <person name="Ahn C.-Y."/>
        </authorList>
    </citation>
    <scope>NUCLEOTIDE SEQUENCE [LARGE SCALE GENOMIC DNA]</scope>
    <source>
        <strain evidence="1 2">HBC54</strain>
    </source>
</reference>
<dbReference type="RefSeq" id="WP_277275824.1">
    <property type="nucleotide sequence ID" value="NZ_JAROCY010000004.1"/>
</dbReference>
<protein>
    <recommendedName>
        <fullName evidence="3">DUF4235 domain-containing protein</fullName>
    </recommendedName>
</protein>
<keyword evidence="2" id="KW-1185">Reference proteome</keyword>
<organism evidence="1 2">
    <name type="scientific">Novosphingobium cyanobacteriorum</name>
    <dbReference type="NCBI Taxonomy" id="3024215"/>
    <lineage>
        <taxon>Bacteria</taxon>
        <taxon>Pseudomonadati</taxon>
        <taxon>Pseudomonadota</taxon>
        <taxon>Alphaproteobacteria</taxon>
        <taxon>Sphingomonadales</taxon>
        <taxon>Sphingomonadaceae</taxon>
        <taxon>Novosphingobium</taxon>
    </lineage>
</organism>
<comment type="caution">
    <text evidence="1">The sequence shown here is derived from an EMBL/GenBank/DDBJ whole genome shotgun (WGS) entry which is preliminary data.</text>
</comment>
<sequence>MGLLRRKKKATEAAADTLDTVADRASPSPNPMTNLLLADIAMRAGGAILKRGVETGLLGAKVGTKTAGKVVKSRGIGKSLVRTALARVATRSVPGAIVVGGGLLAKTLYDRHKGKAAAAKGHAEIRKAAKKAE</sequence>